<feature type="domain" description="Lipoyl-binding" evidence="2">
    <location>
        <begin position="86"/>
        <end position="162"/>
    </location>
</feature>
<dbReference type="PROSITE" id="PS00188">
    <property type="entry name" value="BIOTIN"/>
    <property type="match status" value="1"/>
</dbReference>
<keyword evidence="1" id="KW-0092">Biotin</keyword>
<dbReference type="EMBL" id="SOJN01000007">
    <property type="protein sequence ID" value="TET47811.1"/>
    <property type="molecule type" value="Genomic_DNA"/>
</dbReference>
<name>A0A523UZL2_UNCT6</name>
<dbReference type="SUPFAM" id="SSF51230">
    <property type="entry name" value="Single hybrid motif"/>
    <property type="match status" value="1"/>
</dbReference>
<sequence length="163" mass="18261">MKYIAIVDNKSFPIFVDRDKEFFAILIDGKKRTLDFRSSPGSSLYSMIVEGKQYEVVIEKGENDLLIYVNGEAHHVQISEQLKLRVKKERKTRIEVRAAMPGLVVALEVKPGQSVKKDDGLLVMEAMKMQNEVKAPHAGIVAEVHAKKGSPVEKGEKLVTIQT</sequence>
<gene>
    <name evidence="3" type="ORF">E3J62_00295</name>
</gene>
<evidence type="ECO:0000313" key="4">
    <source>
        <dbReference type="Proteomes" id="UP000315525"/>
    </source>
</evidence>
<accession>A0A523UZL2</accession>
<dbReference type="CDD" id="cd06850">
    <property type="entry name" value="biotinyl_domain"/>
    <property type="match status" value="1"/>
</dbReference>
<dbReference type="PANTHER" id="PTHR45266">
    <property type="entry name" value="OXALOACETATE DECARBOXYLASE ALPHA CHAIN"/>
    <property type="match status" value="1"/>
</dbReference>
<dbReference type="FunFam" id="2.40.50.100:FF:000003">
    <property type="entry name" value="Acetyl-CoA carboxylase biotin carboxyl carrier protein"/>
    <property type="match status" value="1"/>
</dbReference>
<proteinExistence type="predicted"/>
<protein>
    <submittedName>
        <fullName evidence="3">Acetyl-CoA carboxylase biotin carboxyl carrier protein subunit</fullName>
    </submittedName>
</protein>
<organism evidence="3 4">
    <name type="scientific">candidate division TA06 bacterium</name>
    <dbReference type="NCBI Taxonomy" id="2250710"/>
    <lineage>
        <taxon>Bacteria</taxon>
        <taxon>Bacteria division TA06</taxon>
    </lineage>
</organism>
<dbReference type="PANTHER" id="PTHR45266:SF3">
    <property type="entry name" value="OXALOACETATE DECARBOXYLASE ALPHA CHAIN"/>
    <property type="match status" value="1"/>
</dbReference>
<dbReference type="PROSITE" id="PS50968">
    <property type="entry name" value="BIOTINYL_LIPOYL"/>
    <property type="match status" value="1"/>
</dbReference>
<evidence type="ECO:0000256" key="1">
    <source>
        <dbReference type="ARBA" id="ARBA00023267"/>
    </source>
</evidence>
<dbReference type="Gene3D" id="2.40.50.100">
    <property type="match status" value="1"/>
</dbReference>
<dbReference type="InterPro" id="IPR000089">
    <property type="entry name" value="Biotin_lipoyl"/>
</dbReference>
<comment type="caution">
    <text evidence="3">The sequence shown here is derived from an EMBL/GenBank/DDBJ whole genome shotgun (WGS) entry which is preliminary data.</text>
</comment>
<dbReference type="Proteomes" id="UP000315525">
    <property type="component" value="Unassembled WGS sequence"/>
</dbReference>
<reference evidence="3 4" key="1">
    <citation type="submission" date="2019-03" db="EMBL/GenBank/DDBJ databases">
        <title>Metabolic potential of uncultured bacteria and archaea associated with petroleum seepage in deep-sea sediments.</title>
        <authorList>
            <person name="Dong X."/>
            <person name="Hubert C."/>
        </authorList>
    </citation>
    <scope>NUCLEOTIDE SEQUENCE [LARGE SCALE GENOMIC DNA]</scope>
    <source>
        <strain evidence="3">E44_bin18</strain>
    </source>
</reference>
<dbReference type="Pfam" id="PF00364">
    <property type="entry name" value="Biotin_lipoyl"/>
    <property type="match status" value="1"/>
</dbReference>
<dbReference type="InterPro" id="IPR011053">
    <property type="entry name" value="Single_hybrid_motif"/>
</dbReference>
<dbReference type="InterPro" id="IPR050709">
    <property type="entry name" value="Biotin_Carboxyl_Carrier/Decarb"/>
</dbReference>
<evidence type="ECO:0000259" key="2">
    <source>
        <dbReference type="PROSITE" id="PS50968"/>
    </source>
</evidence>
<dbReference type="InterPro" id="IPR001882">
    <property type="entry name" value="Biotin_BS"/>
</dbReference>
<dbReference type="AlphaFoldDB" id="A0A523UZL2"/>
<evidence type="ECO:0000313" key="3">
    <source>
        <dbReference type="EMBL" id="TET47811.1"/>
    </source>
</evidence>